<reference evidence="3" key="1">
    <citation type="submission" date="2016-10" db="EMBL/GenBank/DDBJ databases">
        <authorList>
            <person name="Jeantristanb JTB J.-T."/>
            <person name="Ricardo R."/>
        </authorList>
    </citation>
    <scope>NUCLEOTIDE SEQUENCE [LARGE SCALE GENOMIC DNA]</scope>
</reference>
<dbReference type="EMBL" id="FMWP01000096">
    <property type="protein sequence ID" value="SCZ98609.1"/>
    <property type="molecule type" value="Genomic_DNA"/>
</dbReference>
<feature type="region of interest" description="Disordered" evidence="1">
    <location>
        <begin position="37"/>
        <end position="63"/>
    </location>
</feature>
<evidence type="ECO:0000256" key="1">
    <source>
        <dbReference type="SAM" id="MobiDB-lite"/>
    </source>
</evidence>
<gene>
    <name evidence="2" type="ORF">BZ3500_MVSOF-1268-A1-R1_CHR3-1G05497</name>
</gene>
<feature type="compositionally biased region" description="Low complexity" evidence="1">
    <location>
        <begin position="144"/>
        <end position="154"/>
    </location>
</feature>
<name>A0A2X0LI28_9BASI</name>
<sequence>MTVTMAPKTKTKAKWIPRTKANVLLGLCEPKPVKEPVISDLNDQRPPRLPWGTGLSQGARKRRRAREAVQVARAKRLEARGVTDKEKVDKNRGRRSMSPSLPFNVKQDDSGDEGVAAESLLQPALDSLEEEMQENISADRGDTPDSPLYSPSSPSIPLKTFEMVDRLVPSDRDYFRAYFAELARRNVTVRSIL</sequence>
<protein>
    <submittedName>
        <fullName evidence="2">BZ3500_MvSof-1268-A1-R1_Chr3-1g05497 protein</fullName>
    </submittedName>
</protein>
<keyword evidence="3" id="KW-1185">Reference proteome</keyword>
<evidence type="ECO:0000313" key="2">
    <source>
        <dbReference type="EMBL" id="SCZ98609.1"/>
    </source>
</evidence>
<proteinExistence type="predicted"/>
<dbReference type="Proteomes" id="UP000249723">
    <property type="component" value="Unassembled WGS sequence"/>
</dbReference>
<organism evidence="2 3">
    <name type="scientific">Microbotryum saponariae</name>
    <dbReference type="NCBI Taxonomy" id="289078"/>
    <lineage>
        <taxon>Eukaryota</taxon>
        <taxon>Fungi</taxon>
        <taxon>Dikarya</taxon>
        <taxon>Basidiomycota</taxon>
        <taxon>Pucciniomycotina</taxon>
        <taxon>Microbotryomycetes</taxon>
        <taxon>Microbotryales</taxon>
        <taxon>Microbotryaceae</taxon>
        <taxon>Microbotryum</taxon>
    </lineage>
</organism>
<evidence type="ECO:0000313" key="3">
    <source>
        <dbReference type="Proteomes" id="UP000249723"/>
    </source>
</evidence>
<feature type="region of interest" description="Disordered" evidence="1">
    <location>
        <begin position="76"/>
        <end position="114"/>
    </location>
</feature>
<accession>A0A2X0LI28</accession>
<feature type="region of interest" description="Disordered" evidence="1">
    <location>
        <begin position="132"/>
        <end position="154"/>
    </location>
</feature>
<dbReference type="OrthoDB" id="10370369at2759"/>
<dbReference type="AlphaFoldDB" id="A0A2X0LI28"/>
<feature type="compositionally biased region" description="Basic and acidic residues" evidence="1">
    <location>
        <begin position="76"/>
        <end position="91"/>
    </location>
</feature>